<accession>A0A382A2X1</accession>
<proteinExistence type="predicted"/>
<dbReference type="EMBL" id="UINC01023547">
    <property type="protein sequence ID" value="SVA95417.1"/>
    <property type="molecule type" value="Genomic_DNA"/>
</dbReference>
<evidence type="ECO:0000313" key="1">
    <source>
        <dbReference type="EMBL" id="SVA95417.1"/>
    </source>
</evidence>
<reference evidence="1" key="1">
    <citation type="submission" date="2018-05" db="EMBL/GenBank/DDBJ databases">
        <authorList>
            <person name="Lanie J.A."/>
            <person name="Ng W.-L."/>
            <person name="Kazmierczak K.M."/>
            <person name="Andrzejewski T.M."/>
            <person name="Davidsen T.M."/>
            <person name="Wayne K.J."/>
            <person name="Tettelin H."/>
            <person name="Glass J.I."/>
            <person name="Rusch D."/>
            <person name="Podicherti R."/>
            <person name="Tsui H.-C.T."/>
            <person name="Winkler M.E."/>
        </authorList>
    </citation>
    <scope>NUCLEOTIDE SEQUENCE</scope>
</reference>
<name>A0A382A2X1_9ZZZZ</name>
<dbReference type="AlphaFoldDB" id="A0A382A2X1"/>
<evidence type="ECO:0008006" key="2">
    <source>
        <dbReference type="Google" id="ProtNLM"/>
    </source>
</evidence>
<gene>
    <name evidence="1" type="ORF">METZ01_LOCUS148271</name>
</gene>
<sequence length="176" mass="19538">MKKLTSLLIFVGLAISASAQEEPKNLKEAMDAAKAHWLIGSWESENADGQKSQKQYKWGIKDSVILVHSKTINEYHGVIGFDGGKVVGKYFGNNVVADTEWPGGGNGKLIEIVKMRGVNNDGEPRDFNYGRVINQVDENTFEMLIHQLSATGELGEVMKNQDTGAPFKVQTWKRKK</sequence>
<protein>
    <recommendedName>
        <fullName evidence="2">DUF1579 domain-containing protein</fullName>
    </recommendedName>
</protein>
<organism evidence="1">
    <name type="scientific">marine metagenome</name>
    <dbReference type="NCBI Taxonomy" id="408172"/>
    <lineage>
        <taxon>unclassified sequences</taxon>
        <taxon>metagenomes</taxon>
        <taxon>ecological metagenomes</taxon>
    </lineage>
</organism>